<sequence length="95" mass="10330">MARRLLSAHALSSLLSDIRIFHARQYTAAAAEAMRSSGAAGREFPEVSKAGRGGGNNKGTVFWMRDPATGNWIPEDHFGETDTAALRQKLLSSRK</sequence>
<name>E1B297_PINTA</name>
<dbReference type="InterPro" id="IPR004926">
    <property type="entry name" value="LEA_3a"/>
</dbReference>
<dbReference type="PANTHER" id="PTHR33509:SF21">
    <property type="entry name" value="OS02G0564600 PROTEIN"/>
    <property type="match status" value="1"/>
</dbReference>
<dbReference type="Pfam" id="PF03242">
    <property type="entry name" value="LEA_3a"/>
    <property type="match status" value="1"/>
</dbReference>
<dbReference type="AlphaFoldDB" id="E1B297"/>
<protein>
    <submittedName>
        <fullName evidence="2">LEA3-like protein</fullName>
    </submittedName>
</protein>
<organism evidence="2">
    <name type="scientific">Pinus taeda</name>
    <name type="common">Loblolly pine</name>
    <dbReference type="NCBI Taxonomy" id="3352"/>
    <lineage>
        <taxon>Eukaryota</taxon>
        <taxon>Viridiplantae</taxon>
        <taxon>Streptophyta</taxon>
        <taxon>Embryophyta</taxon>
        <taxon>Tracheophyta</taxon>
        <taxon>Spermatophyta</taxon>
        <taxon>Pinopsida</taxon>
        <taxon>Pinidae</taxon>
        <taxon>Conifers I</taxon>
        <taxon>Pinales</taxon>
        <taxon>Pinaceae</taxon>
        <taxon>Pinus</taxon>
        <taxon>Pinus subgen. Pinus</taxon>
    </lineage>
</organism>
<dbReference type="PANTHER" id="PTHR33509">
    <property type="entry name" value="LATE EMBRYOGENIS ABUNDANT PROTEIN 2-RELATED"/>
    <property type="match status" value="1"/>
</dbReference>
<dbReference type="EMBL" id="HQ141589">
    <property type="protein sequence ID" value="ADM13372.1"/>
    <property type="molecule type" value="Genomic_DNA"/>
</dbReference>
<reference evidence="2" key="1">
    <citation type="journal article" date="2011" name="PLoS ONE">
        <title>Adventures in the enormous: a 1.8 million clone BAC library for the 21.7 Gb genome of loblolly pine.</title>
        <authorList>
            <person name="Magbanua Z.V."/>
            <person name="Ozkan S."/>
            <person name="Bartlett B.D."/>
            <person name="Chouvarine P."/>
            <person name="Saski C.A."/>
            <person name="Liston A."/>
            <person name="Cronn R.C."/>
            <person name="Nelson C.D."/>
            <person name="Peterson D.G."/>
        </authorList>
    </citation>
    <scope>NUCLEOTIDE SEQUENCE</scope>
</reference>
<accession>E1B297</accession>
<proteinExistence type="predicted"/>
<feature type="region of interest" description="Disordered" evidence="1">
    <location>
        <begin position="38"/>
        <end position="60"/>
    </location>
</feature>
<evidence type="ECO:0000256" key="1">
    <source>
        <dbReference type="SAM" id="MobiDB-lite"/>
    </source>
</evidence>
<evidence type="ECO:0000313" key="2">
    <source>
        <dbReference type="EMBL" id="ADM13372.1"/>
    </source>
</evidence>